<feature type="region of interest" description="Disordered" evidence="1">
    <location>
        <begin position="23"/>
        <end position="54"/>
    </location>
</feature>
<evidence type="ECO:0000313" key="2">
    <source>
        <dbReference type="EMBL" id="KAL0152975.1"/>
    </source>
</evidence>
<gene>
    <name evidence="2" type="ORF">M9458_051728</name>
</gene>
<evidence type="ECO:0000256" key="1">
    <source>
        <dbReference type="SAM" id="MobiDB-lite"/>
    </source>
</evidence>
<name>A0ABD0MSF8_CIRMR</name>
<sequence length="54" mass="5791">TDDPPAGGPDCDPLFGAAGTTRMSCSRGEHQEQDCGAQRSGRSEQRSYGLHLRQ</sequence>
<dbReference type="Proteomes" id="UP001529510">
    <property type="component" value="Unassembled WGS sequence"/>
</dbReference>
<keyword evidence="3" id="KW-1185">Reference proteome</keyword>
<feature type="non-terminal residue" evidence="2">
    <location>
        <position position="1"/>
    </location>
</feature>
<organism evidence="2 3">
    <name type="scientific">Cirrhinus mrigala</name>
    <name type="common">Mrigala</name>
    <dbReference type="NCBI Taxonomy" id="683832"/>
    <lineage>
        <taxon>Eukaryota</taxon>
        <taxon>Metazoa</taxon>
        <taxon>Chordata</taxon>
        <taxon>Craniata</taxon>
        <taxon>Vertebrata</taxon>
        <taxon>Euteleostomi</taxon>
        <taxon>Actinopterygii</taxon>
        <taxon>Neopterygii</taxon>
        <taxon>Teleostei</taxon>
        <taxon>Ostariophysi</taxon>
        <taxon>Cypriniformes</taxon>
        <taxon>Cyprinidae</taxon>
        <taxon>Labeoninae</taxon>
        <taxon>Labeonini</taxon>
        <taxon>Cirrhinus</taxon>
    </lineage>
</organism>
<accession>A0ABD0MSF8</accession>
<dbReference type="AlphaFoldDB" id="A0ABD0MSF8"/>
<reference evidence="2 3" key="1">
    <citation type="submission" date="2024-05" db="EMBL/GenBank/DDBJ databases">
        <title>Genome sequencing and assembly of Indian major carp, Cirrhinus mrigala (Hamilton, 1822).</title>
        <authorList>
            <person name="Mohindra V."/>
            <person name="Chowdhury L.M."/>
            <person name="Lal K."/>
            <person name="Jena J.K."/>
        </authorList>
    </citation>
    <scope>NUCLEOTIDE SEQUENCE [LARGE SCALE GENOMIC DNA]</scope>
    <source>
        <strain evidence="2">CM1030</strain>
        <tissue evidence="2">Blood</tissue>
    </source>
</reference>
<comment type="caution">
    <text evidence="2">The sequence shown here is derived from an EMBL/GenBank/DDBJ whole genome shotgun (WGS) entry which is preliminary data.</text>
</comment>
<proteinExistence type="predicted"/>
<evidence type="ECO:0000313" key="3">
    <source>
        <dbReference type="Proteomes" id="UP001529510"/>
    </source>
</evidence>
<protein>
    <submittedName>
        <fullName evidence="2">Uncharacterized protein</fullName>
    </submittedName>
</protein>
<dbReference type="EMBL" id="JAMKFB020000155">
    <property type="protein sequence ID" value="KAL0152975.1"/>
    <property type="molecule type" value="Genomic_DNA"/>
</dbReference>